<accession>A0ACC1HE92</accession>
<dbReference type="EMBL" id="JAMZIH010006409">
    <property type="protein sequence ID" value="KAJ1673951.1"/>
    <property type="molecule type" value="Genomic_DNA"/>
</dbReference>
<name>A0ACC1HE92_9FUNG</name>
<sequence>MGNFTYASARLHASSVLAKAAARQNHIGSLPSPDDLLDNCVEYVRLFDLEELVAYISHMTCLPNDVSSEIGMLVIDSFTMPLRNATLKPSQRSTILSQLLADIRAFARNNDVAVVLTGQGTFKYYNQCRSTEVVLPFGDALAQKIDLQLMVDSIGGSK</sequence>
<comment type="caution">
    <text evidence="1">The sequence shown here is derived from an EMBL/GenBank/DDBJ whole genome shotgun (WGS) entry which is preliminary data.</text>
</comment>
<gene>
    <name evidence="1" type="ORF">EV182_004257</name>
</gene>
<reference evidence="1" key="1">
    <citation type="submission" date="2022-06" db="EMBL/GenBank/DDBJ databases">
        <title>Phylogenomic reconstructions and comparative analyses of Kickxellomycotina fungi.</title>
        <authorList>
            <person name="Reynolds N.K."/>
            <person name="Stajich J.E."/>
            <person name="Barry K."/>
            <person name="Grigoriev I.V."/>
            <person name="Crous P."/>
            <person name="Smith M.E."/>
        </authorList>
    </citation>
    <scope>NUCLEOTIDE SEQUENCE</scope>
    <source>
        <strain evidence="1">RSA 2271</strain>
    </source>
</reference>
<dbReference type="Proteomes" id="UP001145114">
    <property type="component" value="Unassembled WGS sequence"/>
</dbReference>
<evidence type="ECO:0000313" key="1">
    <source>
        <dbReference type="EMBL" id="KAJ1673951.1"/>
    </source>
</evidence>
<feature type="non-terminal residue" evidence="1">
    <location>
        <position position="158"/>
    </location>
</feature>
<organism evidence="1 2">
    <name type="scientific">Spiromyces aspiralis</name>
    <dbReference type="NCBI Taxonomy" id="68401"/>
    <lineage>
        <taxon>Eukaryota</taxon>
        <taxon>Fungi</taxon>
        <taxon>Fungi incertae sedis</taxon>
        <taxon>Zoopagomycota</taxon>
        <taxon>Kickxellomycotina</taxon>
        <taxon>Kickxellomycetes</taxon>
        <taxon>Kickxellales</taxon>
        <taxon>Kickxellaceae</taxon>
        <taxon>Spiromyces</taxon>
    </lineage>
</organism>
<evidence type="ECO:0000313" key="2">
    <source>
        <dbReference type="Proteomes" id="UP001145114"/>
    </source>
</evidence>
<protein>
    <submittedName>
        <fullName evidence="1">Uncharacterized protein</fullName>
    </submittedName>
</protein>
<proteinExistence type="predicted"/>
<keyword evidence="2" id="KW-1185">Reference proteome</keyword>